<comment type="caution">
    <text evidence="2">The sequence shown here is derived from an EMBL/GenBank/DDBJ whole genome shotgun (WGS) entry which is preliminary data.</text>
</comment>
<gene>
    <name evidence="2" type="ORF">V7x_52250</name>
</gene>
<dbReference type="Proteomes" id="UP000316476">
    <property type="component" value="Unassembled WGS sequence"/>
</dbReference>
<evidence type="ECO:0000313" key="2">
    <source>
        <dbReference type="EMBL" id="TWU60917.1"/>
    </source>
</evidence>
<accession>A0A5C6FN10</accession>
<proteinExistence type="predicted"/>
<organism evidence="2 3">
    <name type="scientific">Crateriforma conspicua</name>
    <dbReference type="NCBI Taxonomy" id="2527996"/>
    <lineage>
        <taxon>Bacteria</taxon>
        <taxon>Pseudomonadati</taxon>
        <taxon>Planctomycetota</taxon>
        <taxon>Planctomycetia</taxon>
        <taxon>Planctomycetales</taxon>
        <taxon>Planctomycetaceae</taxon>
        <taxon>Crateriforma</taxon>
    </lineage>
</organism>
<sequence>MKSFTLTHLLLLVTWCAIAFVMLSRHFASRPYSGDVGDLAHIWSQSHVADATYLTVLSEEALANAPRWHPADPNPPVSARAALAIADRHRSKILDDDSIYDWRLDSVSLLPLDAKNDKWCWSIYFAAFPKVWPGPNDHDPFLELFVLMDGSIVPSERRDLSQHIPEKDPASRRQPIEDTP</sequence>
<reference evidence="2 3" key="1">
    <citation type="submission" date="2019-02" db="EMBL/GenBank/DDBJ databases">
        <title>Deep-cultivation of Planctomycetes and their phenomic and genomic characterization uncovers novel biology.</title>
        <authorList>
            <person name="Wiegand S."/>
            <person name="Jogler M."/>
            <person name="Boedeker C."/>
            <person name="Pinto D."/>
            <person name="Vollmers J."/>
            <person name="Rivas-Marin E."/>
            <person name="Kohn T."/>
            <person name="Peeters S.H."/>
            <person name="Heuer A."/>
            <person name="Rast P."/>
            <person name="Oberbeckmann S."/>
            <person name="Bunk B."/>
            <person name="Jeske O."/>
            <person name="Meyerdierks A."/>
            <person name="Storesund J.E."/>
            <person name="Kallscheuer N."/>
            <person name="Luecker S."/>
            <person name="Lage O.M."/>
            <person name="Pohl T."/>
            <person name="Merkel B.J."/>
            <person name="Hornburger P."/>
            <person name="Mueller R.-W."/>
            <person name="Bruemmer F."/>
            <person name="Labrenz M."/>
            <person name="Spormann A.M."/>
            <person name="Op Den Camp H."/>
            <person name="Overmann J."/>
            <person name="Amann R."/>
            <person name="Jetten M.S.M."/>
            <person name="Mascher T."/>
            <person name="Medema M.H."/>
            <person name="Devos D.P."/>
            <person name="Kaster A.-K."/>
            <person name="Ovreas L."/>
            <person name="Rohde M."/>
            <person name="Galperin M.Y."/>
            <person name="Jogler C."/>
        </authorList>
    </citation>
    <scope>NUCLEOTIDE SEQUENCE [LARGE SCALE GENOMIC DNA]</scope>
    <source>
        <strain evidence="2 3">V7</strain>
    </source>
</reference>
<dbReference type="EMBL" id="SJPZ01000003">
    <property type="protein sequence ID" value="TWU60917.1"/>
    <property type="molecule type" value="Genomic_DNA"/>
</dbReference>
<dbReference type="AlphaFoldDB" id="A0A5C6FN10"/>
<evidence type="ECO:0000256" key="1">
    <source>
        <dbReference type="SAM" id="MobiDB-lite"/>
    </source>
</evidence>
<evidence type="ECO:0000313" key="3">
    <source>
        <dbReference type="Proteomes" id="UP000316476"/>
    </source>
</evidence>
<dbReference type="OrthoDB" id="10017091at2"/>
<protein>
    <submittedName>
        <fullName evidence="2">Uncharacterized protein</fullName>
    </submittedName>
</protein>
<feature type="region of interest" description="Disordered" evidence="1">
    <location>
        <begin position="157"/>
        <end position="180"/>
    </location>
</feature>
<dbReference type="RefSeq" id="WP_146416275.1">
    <property type="nucleotide sequence ID" value="NZ_SJPZ01000003.1"/>
</dbReference>
<name>A0A5C6FN10_9PLAN</name>